<proteinExistence type="predicted"/>
<evidence type="ECO:0000313" key="4">
    <source>
        <dbReference type="EMBL" id="TCV93120.1"/>
    </source>
</evidence>
<dbReference type="Proteomes" id="UP000295515">
    <property type="component" value="Unassembled WGS sequence"/>
</dbReference>
<reference evidence="4 5" key="1">
    <citation type="submission" date="2019-03" db="EMBL/GenBank/DDBJ databases">
        <title>Genomic Encyclopedia of Type Strains, Phase IV (KMG-IV): sequencing the most valuable type-strain genomes for metagenomic binning, comparative biology and taxonomic classification.</title>
        <authorList>
            <person name="Goeker M."/>
        </authorList>
    </citation>
    <scope>NUCLEOTIDE SEQUENCE [LARGE SCALE GENOMIC DNA]</scope>
    <source>
        <strain evidence="4 5">DSM 29487</strain>
    </source>
</reference>
<keyword evidence="1 2" id="KW-0238">DNA-binding</keyword>
<name>A0A4R3YLI8_9FIRM</name>
<dbReference type="PROSITE" id="PS50977">
    <property type="entry name" value="HTH_TETR_2"/>
    <property type="match status" value="1"/>
</dbReference>
<dbReference type="Pfam" id="PF00440">
    <property type="entry name" value="TetR_N"/>
    <property type="match status" value="1"/>
</dbReference>
<dbReference type="GeneID" id="98916393"/>
<dbReference type="InterPro" id="IPR001647">
    <property type="entry name" value="HTH_TetR"/>
</dbReference>
<feature type="domain" description="HTH tetR-type" evidence="3">
    <location>
        <begin position="1"/>
        <end position="61"/>
    </location>
</feature>
<gene>
    <name evidence="4" type="ORF">EDD60_12441</name>
</gene>
<dbReference type="GO" id="GO:0003677">
    <property type="term" value="F:DNA binding"/>
    <property type="evidence" value="ECO:0007669"/>
    <property type="project" value="UniProtKB-UniRule"/>
</dbReference>
<organism evidence="4 5">
    <name type="scientific">Longibaculum muris</name>
    <dbReference type="NCBI Taxonomy" id="1796628"/>
    <lineage>
        <taxon>Bacteria</taxon>
        <taxon>Bacillati</taxon>
        <taxon>Bacillota</taxon>
        <taxon>Erysipelotrichia</taxon>
        <taxon>Erysipelotrichales</taxon>
        <taxon>Coprobacillaceae</taxon>
        <taxon>Longibaculum</taxon>
    </lineage>
</organism>
<evidence type="ECO:0000313" key="5">
    <source>
        <dbReference type="Proteomes" id="UP000295515"/>
    </source>
</evidence>
<dbReference type="EMBL" id="SMCQ01000024">
    <property type="protein sequence ID" value="TCV93120.1"/>
    <property type="molecule type" value="Genomic_DNA"/>
</dbReference>
<dbReference type="InterPro" id="IPR009057">
    <property type="entry name" value="Homeodomain-like_sf"/>
</dbReference>
<comment type="caution">
    <text evidence="4">The sequence shown here is derived from an EMBL/GenBank/DDBJ whole genome shotgun (WGS) entry which is preliminary data.</text>
</comment>
<dbReference type="SUPFAM" id="SSF46689">
    <property type="entry name" value="Homeodomain-like"/>
    <property type="match status" value="1"/>
</dbReference>
<feature type="DNA-binding region" description="H-T-H motif" evidence="2">
    <location>
        <begin position="24"/>
        <end position="43"/>
    </location>
</feature>
<evidence type="ECO:0000256" key="1">
    <source>
        <dbReference type="ARBA" id="ARBA00023125"/>
    </source>
</evidence>
<dbReference type="Gene3D" id="1.10.357.10">
    <property type="entry name" value="Tetracycline Repressor, domain 2"/>
    <property type="match status" value="1"/>
</dbReference>
<sequence length="205" mass="24338">MDTKSILAYGLYDLLKNKSIDDIRVEKICEYVGLSKKTFYNHFKDKYDLAQYLYDKLVSETISINDYYKKLAKGDEGLNNTDLLSIPILHDIFFVLRSTHKEISSNLVLSNDYNSPQNYFYRQSIQGRKNILLKRLKQAHRHLDQDEIDIAGKILYLISQEYFQRWDSLYDDDLPVEEIKKLIELSNDMIEFFVQRGNDSHFRKL</sequence>
<evidence type="ECO:0000256" key="2">
    <source>
        <dbReference type="PROSITE-ProRule" id="PRU00335"/>
    </source>
</evidence>
<protein>
    <submittedName>
        <fullName evidence="4">TetR family transcriptional regulator</fullName>
    </submittedName>
</protein>
<evidence type="ECO:0000259" key="3">
    <source>
        <dbReference type="PROSITE" id="PS50977"/>
    </source>
</evidence>
<keyword evidence="5" id="KW-1185">Reference proteome</keyword>
<accession>A0A4R3YLI8</accession>
<dbReference type="AlphaFoldDB" id="A0A4R3YLI8"/>
<dbReference type="RefSeq" id="WP_066444586.1">
    <property type="nucleotide sequence ID" value="NZ_JANKBF010000021.1"/>
</dbReference>